<dbReference type="AlphaFoldDB" id="A0A0L0D1B8"/>
<keyword evidence="3" id="KW-0812">Transmembrane</keyword>
<dbReference type="EMBL" id="GL349433">
    <property type="protein sequence ID" value="KNC46021.1"/>
    <property type="molecule type" value="Genomic_DNA"/>
</dbReference>
<protein>
    <recommendedName>
        <fullName evidence="8">Signal peptidase complex subunit 3</fullName>
    </recommendedName>
</protein>
<evidence type="ECO:0000256" key="2">
    <source>
        <dbReference type="ARBA" id="ARBA00009289"/>
    </source>
</evidence>
<comment type="similarity">
    <text evidence="2">Belongs to the SPCS3 family.</text>
</comment>
<dbReference type="GeneID" id="25559959"/>
<evidence type="ECO:0000256" key="8">
    <source>
        <dbReference type="ARBA" id="ARBA00029556"/>
    </source>
</evidence>
<evidence type="ECO:0000256" key="6">
    <source>
        <dbReference type="ARBA" id="ARBA00022989"/>
    </source>
</evidence>
<dbReference type="OrthoDB" id="10261524at2759"/>
<evidence type="ECO:0000256" key="7">
    <source>
        <dbReference type="ARBA" id="ARBA00023136"/>
    </source>
</evidence>
<dbReference type="InterPro" id="IPR007653">
    <property type="entry name" value="SPC3"/>
</dbReference>
<proteinExistence type="inferred from homology"/>
<evidence type="ECO:0000256" key="4">
    <source>
        <dbReference type="ARBA" id="ARBA00022824"/>
    </source>
</evidence>
<keyword evidence="4" id="KW-0256">Endoplasmic reticulum</keyword>
<accession>A0A0L0D1B8</accession>
<comment type="subcellular location">
    <subcellularLocation>
        <location evidence="1">Endoplasmic reticulum membrane</location>
        <topology evidence="1">Single-pass type II membrane protein</topology>
    </subcellularLocation>
</comment>
<evidence type="ECO:0000256" key="3">
    <source>
        <dbReference type="ARBA" id="ARBA00022692"/>
    </source>
</evidence>
<dbReference type="RefSeq" id="XP_013763001.1">
    <property type="nucleotide sequence ID" value="XM_013907547.1"/>
</dbReference>
<gene>
    <name evidence="9" type="ORF">AMSG_00139</name>
</gene>
<dbReference type="Proteomes" id="UP000054408">
    <property type="component" value="Unassembled WGS sequence"/>
</dbReference>
<name>A0A0L0D1B8_THETB</name>
<keyword evidence="7" id="KW-0472">Membrane</keyword>
<organism evidence="9 10">
    <name type="scientific">Thecamonas trahens ATCC 50062</name>
    <dbReference type="NCBI Taxonomy" id="461836"/>
    <lineage>
        <taxon>Eukaryota</taxon>
        <taxon>Apusozoa</taxon>
        <taxon>Apusomonadida</taxon>
        <taxon>Apusomonadidae</taxon>
        <taxon>Thecamonas</taxon>
    </lineage>
</organism>
<dbReference type="GO" id="GO:0045047">
    <property type="term" value="P:protein targeting to ER"/>
    <property type="evidence" value="ECO:0007669"/>
    <property type="project" value="TreeGrafter"/>
</dbReference>
<dbReference type="GO" id="GO:0005787">
    <property type="term" value="C:signal peptidase complex"/>
    <property type="evidence" value="ECO:0007669"/>
    <property type="project" value="InterPro"/>
</dbReference>
<evidence type="ECO:0000256" key="5">
    <source>
        <dbReference type="ARBA" id="ARBA00022968"/>
    </source>
</evidence>
<dbReference type="STRING" id="461836.A0A0L0D1B8"/>
<dbReference type="GO" id="GO:0006465">
    <property type="term" value="P:signal peptide processing"/>
    <property type="evidence" value="ECO:0007669"/>
    <property type="project" value="InterPro"/>
</dbReference>
<keyword evidence="5" id="KW-0735">Signal-anchor</keyword>
<dbReference type="PANTHER" id="PTHR12804">
    <property type="entry name" value="MICROSOMAL SIGNAL PEPTIDASE 23 KD SUBUNIT SPC22/23"/>
    <property type="match status" value="1"/>
</dbReference>
<reference evidence="9 10" key="1">
    <citation type="submission" date="2010-05" db="EMBL/GenBank/DDBJ databases">
        <title>The Genome Sequence of Thecamonas trahens ATCC 50062.</title>
        <authorList>
            <consortium name="The Broad Institute Genome Sequencing Platform"/>
            <person name="Russ C."/>
            <person name="Cuomo C."/>
            <person name="Shea T."/>
            <person name="Young S.K."/>
            <person name="Zeng Q."/>
            <person name="Koehrsen M."/>
            <person name="Haas B."/>
            <person name="Borodovsky M."/>
            <person name="Guigo R."/>
            <person name="Alvarado L."/>
            <person name="Berlin A."/>
            <person name="Bochicchio J."/>
            <person name="Borenstein D."/>
            <person name="Chapman S."/>
            <person name="Chen Z."/>
            <person name="Freedman E."/>
            <person name="Gellesch M."/>
            <person name="Goldberg J."/>
            <person name="Griggs A."/>
            <person name="Gujja S."/>
            <person name="Heilman E."/>
            <person name="Heiman D."/>
            <person name="Hepburn T."/>
            <person name="Howarth C."/>
            <person name="Jen D."/>
            <person name="Larson L."/>
            <person name="Mehta T."/>
            <person name="Park D."/>
            <person name="Pearson M."/>
            <person name="Roberts A."/>
            <person name="Saif S."/>
            <person name="Shenoy N."/>
            <person name="Sisk P."/>
            <person name="Stolte C."/>
            <person name="Sykes S."/>
            <person name="Thomson T."/>
            <person name="Walk T."/>
            <person name="White J."/>
            <person name="Yandava C."/>
            <person name="Burger G."/>
            <person name="Gray M.W."/>
            <person name="Holland P.W.H."/>
            <person name="King N."/>
            <person name="Lang F.B.F."/>
            <person name="Roger A.J."/>
            <person name="Ruiz-Trillo I."/>
            <person name="Lander E."/>
            <person name="Nusbaum C."/>
        </authorList>
    </citation>
    <scope>NUCLEOTIDE SEQUENCE [LARGE SCALE GENOMIC DNA]</scope>
    <source>
        <strain evidence="9 10">ATCC 50062</strain>
    </source>
</reference>
<keyword evidence="6" id="KW-1133">Transmembrane helix</keyword>
<dbReference type="eggNOG" id="KOG3372">
    <property type="taxonomic scope" value="Eukaryota"/>
</dbReference>
<keyword evidence="10" id="KW-1185">Reference proteome</keyword>
<evidence type="ECO:0000313" key="10">
    <source>
        <dbReference type="Proteomes" id="UP000054408"/>
    </source>
</evidence>
<dbReference type="PIRSF" id="PIRSF016089">
    <property type="entry name" value="SPC22"/>
    <property type="match status" value="1"/>
</dbReference>
<evidence type="ECO:0000256" key="1">
    <source>
        <dbReference type="ARBA" id="ARBA00004648"/>
    </source>
</evidence>
<dbReference type="PANTHER" id="PTHR12804:SF0">
    <property type="entry name" value="SIGNAL PEPTIDASE COMPLEX SUBUNIT 3"/>
    <property type="match status" value="1"/>
</dbReference>
<evidence type="ECO:0000313" key="9">
    <source>
        <dbReference type="EMBL" id="KNC46021.1"/>
    </source>
</evidence>
<sequence>MPLHNVAHRMNVVLTTAFMFLLVLVAANWLSHFALRAEPRLAVSVAKVNILTREDFLPRLPDMSRKYQPLRRDVANVSLAISMDLTPLFHWNTKMVFVYAYAEWPSKNNAVNQIVLWDAIAQSADDAVLEFPALGAEYRLSDQGFGLRGKTLNLTVVYNRIPHTGPLEWREYPMPSFTMPADYSQ</sequence>
<dbReference type="Pfam" id="PF04573">
    <property type="entry name" value="SPC22"/>
    <property type="match status" value="1"/>
</dbReference>